<dbReference type="EMBL" id="JASMQC010000010">
    <property type="protein sequence ID" value="KAK1942163.1"/>
    <property type="molecule type" value="Genomic_DNA"/>
</dbReference>
<gene>
    <name evidence="2" type="ORF">P3T76_006485</name>
</gene>
<reference evidence="2" key="1">
    <citation type="submission" date="2023-08" db="EMBL/GenBank/DDBJ databases">
        <title>Reference Genome Resource for the Citrus Pathogen Phytophthora citrophthora.</title>
        <authorList>
            <person name="Moller H."/>
            <person name="Coetzee B."/>
            <person name="Rose L.J."/>
            <person name="Van Niekerk J.M."/>
        </authorList>
    </citation>
    <scope>NUCLEOTIDE SEQUENCE</scope>
    <source>
        <strain evidence="2">STE-U-9442</strain>
    </source>
</reference>
<evidence type="ECO:0000313" key="2">
    <source>
        <dbReference type="EMBL" id="KAK1942163.1"/>
    </source>
</evidence>
<dbReference type="AlphaFoldDB" id="A0AAD9GPU9"/>
<keyword evidence="3" id="KW-1185">Reference proteome</keyword>
<sequence length="92" mass="9757">MAGAVEIGVTFGGPSGGSSFGQGVSNRIGPDLYPQSAVEDPAKLRPRYFRPTKTTDDVCFTQPEFGCVLRMCQVAPVVSASTFSEIKSILQV</sequence>
<evidence type="ECO:0000313" key="3">
    <source>
        <dbReference type="Proteomes" id="UP001259832"/>
    </source>
</evidence>
<protein>
    <submittedName>
        <fullName evidence="2">Uncharacterized protein</fullName>
    </submittedName>
</protein>
<accession>A0AAD9GPU9</accession>
<name>A0AAD9GPU9_9STRA</name>
<feature type="region of interest" description="Disordered" evidence="1">
    <location>
        <begin position="1"/>
        <end position="36"/>
    </location>
</feature>
<comment type="caution">
    <text evidence="2">The sequence shown here is derived from an EMBL/GenBank/DDBJ whole genome shotgun (WGS) entry which is preliminary data.</text>
</comment>
<evidence type="ECO:0000256" key="1">
    <source>
        <dbReference type="SAM" id="MobiDB-lite"/>
    </source>
</evidence>
<organism evidence="2 3">
    <name type="scientific">Phytophthora citrophthora</name>
    <dbReference type="NCBI Taxonomy" id="4793"/>
    <lineage>
        <taxon>Eukaryota</taxon>
        <taxon>Sar</taxon>
        <taxon>Stramenopiles</taxon>
        <taxon>Oomycota</taxon>
        <taxon>Peronosporomycetes</taxon>
        <taxon>Peronosporales</taxon>
        <taxon>Peronosporaceae</taxon>
        <taxon>Phytophthora</taxon>
    </lineage>
</organism>
<feature type="compositionally biased region" description="Gly residues" evidence="1">
    <location>
        <begin position="10"/>
        <end position="20"/>
    </location>
</feature>
<dbReference type="Proteomes" id="UP001259832">
    <property type="component" value="Unassembled WGS sequence"/>
</dbReference>
<proteinExistence type="predicted"/>